<evidence type="ECO:0000313" key="2">
    <source>
        <dbReference type="EMBL" id="PPH71270.1"/>
    </source>
</evidence>
<dbReference type="AlphaFoldDB" id="A0ABD6W6K1"/>
<proteinExistence type="predicted"/>
<comment type="caution">
    <text evidence="1">The sequence shown here is derived from an EMBL/GenBank/DDBJ whole genome shotgun (WGS) entry which is preliminary data.</text>
</comment>
<dbReference type="Proteomes" id="UP000237881">
    <property type="component" value="Unassembled WGS sequence"/>
</dbReference>
<keyword evidence="4" id="KW-1185">Reference proteome</keyword>
<evidence type="ECO:0000313" key="3">
    <source>
        <dbReference type="Proteomes" id="UP000237881"/>
    </source>
</evidence>
<dbReference type="EMBL" id="PSVT01000059">
    <property type="protein sequence ID" value="PPH71270.1"/>
    <property type="molecule type" value="Genomic_DNA"/>
</dbReference>
<gene>
    <name evidence="1" type="ORF">C5C04_11545</name>
    <name evidence="2" type="ORF">C5C40_15200</name>
</gene>
<reference evidence="3 4" key="1">
    <citation type="submission" date="2018-02" db="EMBL/GenBank/DDBJ databases">
        <title>Bacteriophage NCPPB3778 and a type I-E CRISPR drive the evolution of the US Biological Select Agent, Rathayibacter toxicus.</title>
        <authorList>
            <person name="Davis E.W.II."/>
            <person name="Tabima J.F."/>
            <person name="Weisberg A.J."/>
            <person name="Lopes L.D."/>
            <person name="Wiseman M.S."/>
            <person name="Wiseman M.S."/>
            <person name="Pupko T."/>
            <person name="Belcher M.S."/>
            <person name="Sechler A.J."/>
            <person name="Tancos M.A."/>
            <person name="Schroeder B.K."/>
            <person name="Murray T.D."/>
            <person name="Luster D.G."/>
            <person name="Schneider W.L."/>
            <person name="Rogers E."/>
            <person name="Andreote F.D."/>
            <person name="Grunwald N.J."/>
            <person name="Putnam M.L."/>
            <person name="Chang J.H."/>
        </authorList>
    </citation>
    <scope>NUCLEOTIDE SEQUENCE [LARGE SCALE GENOMIC DNA]</scope>
    <source>
        <strain evidence="2 4">AY1D6</strain>
        <strain evidence="1 3">AY1I9</strain>
    </source>
</reference>
<organism evidence="1 3">
    <name type="scientific">Rathayibacter rathayi</name>
    <name type="common">Corynebacterium rathayi</name>
    <dbReference type="NCBI Taxonomy" id="33887"/>
    <lineage>
        <taxon>Bacteria</taxon>
        <taxon>Bacillati</taxon>
        <taxon>Actinomycetota</taxon>
        <taxon>Actinomycetes</taxon>
        <taxon>Micrococcales</taxon>
        <taxon>Microbacteriaceae</taxon>
        <taxon>Rathayibacter</taxon>
    </lineage>
</organism>
<dbReference type="Proteomes" id="UP000239698">
    <property type="component" value="Unassembled WGS sequence"/>
</dbReference>
<name>A0ABD6W6K1_RATRA</name>
<evidence type="ECO:0000313" key="1">
    <source>
        <dbReference type="EMBL" id="PPF11964.1"/>
    </source>
</evidence>
<accession>A0ABD6W6K1</accession>
<evidence type="ECO:0000313" key="4">
    <source>
        <dbReference type="Proteomes" id="UP000239698"/>
    </source>
</evidence>
<dbReference type="RefSeq" id="WP_097168058.1">
    <property type="nucleotide sequence ID" value="NZ_PSUX01000031.1"/>
</dbReference>
<dbReference type="EMBL" id="PSUL01000029">
    <property type="protein sequence ID" value="PPF11964.1"/>
    <property type="molecule type" value="Genomic_DNA"/>
</dbReference>
<sequence>MPRISTTLSLGEVVLLDELASKYGLTRAEVIRRAIQLLLSAPDDQGFMLSPTPEKENNHA</sequence>
<protein>
    <submittedName>
        <fullName evidence="1">Ribbon-helix-helix protein, CopG family</fullName>
    </submittedName>
</protein>